<evidence type="ECO:0000313" key="1">
    <source>
        <dbReference type="EMBL" id="WZN43306.1"/>
    </source>
</evidence>
<dbReference type="PROSITE" id="PS51257">
    <property type="entry name" value="PROKAR_LIPOPROTEIN"/>
    <property type="match status" value="1"/>
</dbReference>
<dbReference type="EMBL" id="CP149822">
    <property type="protein sequence ID" value="WZN43306.1"/>
    <property type="molecule type" value="Genomic_DNA"/>
</dbReference>
<name>A0ABZ2YU16_9BACT</name>
<evidence type="ECO:0000313" key="2">
    <source>
        <dbReference type="Proteomes" id="UP001485459"/>
    </source>
</evidence>
<proteinExistence type="predicted"/>
<gene>
    <name evidence="1" type="ORF">WJU16_09715</name>
</gene>
<reference evidence="2" key="1">
    <citation type="submission" date="2024-03" db="EMBL/GenBank/DDBJ databases">
        <title>Chitinophaga horti sp. nov., isolated from garden soil.</title>
        <authorList>
            <person name="Lee D.S."/>
            <person name="Han D.M."/>
            <person name="Baek J.H."/>
            <person name="Choi D.G."/>
            <person name="Jeon J.H."/>
            <person name="Jeon C.O."/>
        </authorList>
    </citation>
    <scope>NUCLEOTIDE SEQUENCE [LARGE SCALE GENOMIC DNA]</scope>
    <source>
        <strain evidence="2">GPA1</strain>
    </source>
</reference>
<organism evidence="1 2">
    <name type="scientific">Chitinophaga pollutisoli</name>
    <dbReference type="NCBI Taxonomy" id="3133966"/>
    <lineage>
        <taxon>Bacteria</taxon>
        <taxon>Pseudomonadati</taxon>
        <taxon>Bacteroidota</taxon>
        <taxon>Chitinophagia</taxon>
        <taxon>Chitinophagales</taxon>
        <taxon>Chitinophagaceae</taxon>
        <taxon>Chitinophaga</taxon>
    </lineage>
</organism>
<dbReference type="RefSeq" id="WP_341838122.1">
    <property type="nucleotide sequence ID" value="NZ_CP149822.1"/>
</dbReference>
<keyword evidence="2" id="KW-1185">Reference proteome</keyword>
<accession>A0ABZ2YU16</accession>
<dbReference type="Proteomes" id="UP001485459">
    <property type="component" value="Chromosome"/>
</dbReference>
<sequence length="267" mass="29940">MKKCYLFLLTPAMAFIACNRNIYVPNQINVPLLKEKGEVKASVSLSDWQAAYAVTDNFAVMANGQYISRLITLDGDGIDDDPLVDPNTRGGLFEVGAGYTKAIGDSKKAVFEIYGGYGFGGFRTLEEAYLYKADTIQGYDAYRLRTKFHKFFIQPSFGLSHKVVEVAFSTRFSLVNFNNVSSGSLAWESDPNMRMDFQRLDGKVVGFMEPAATVRVGFKHIKWFWQLRASVPLRSDGVEAGPTLNEYFQPFSFNTGISLNFGKWLKN</sequence>
<protein>
    <submittedName>
        <fullName evidence="1">Uncharacterized protein</fullName>
    </submittedName>
</protein>